<dbReference type="GO" id="GO:0016757">
    <property type="term" value="F:glycosyltransferase activity"/>
    <property type="evidence" value="ECO:0007669"/>
    <property type="project" value="InterPro"/>
</dbReference>
<dbReference type="EMBL" id="SEZK01000043">
    <property type="protein sequence ID" value="RYU48856.1"/>
    <property type="molecule type" value="Genomic_DNA"/>
</dbReference>
<reference evidence="2 3" key="1">
    <citation type="submission" date="2019-02" db="EMBL/GenBank/DDBJ databases">
        <title>Genome sequences of Aliivibrio finisterrensis strains from farmed Atlantic salmon.</title>
        <authorList>
            <person name="Bowman J.P."/>
        </authorList>
    </citation>
    <scope>NUCLEOTIDE SEQUENCE [LARGE SCALE GENOMIC DNA]</scope>
    <source>
        <strain evidence="2 3">A46</strain>
    </source>
</reference>
<proteinExistence type="predicted"/>
<dbReference type="AlphaFoldDB" id="A0A4Q5KQC3"/>
<dbReference type="SUPFAM" id="SSF53756">
    <property type="entry name" value="UDP-Glycosyltransferase/glycogen phosphorylase"/>
    <property type="match status" value="1"/>
</dbReference>
<gene>
    <name evidence="2" type="ORF">ERW57_17015</name>
</gene>
<evidence type="ECO:0000313" key="3">
    <source>
        <dbReference type="Proteomes" id="UP000294063"/>
    </source>
</evidence>
<dbReference type="InterPro" id="IPR001296">
    <property type="entry name" value="Glyco_trans_1"/>
</dbReference>
<dbReference type="Pfam" id="PF00534">
    <property type="entry name" value="Glycos_transf_1"/>
    <property type="match status" value="1"/>
</dbReference>
<evidence type="ECO:0000259" key="1">
    <source>
        <dbReference type="Pfam" id="PF00534"/>
    </source>
</evidence>
<feature type="domain" description="Glycosyl transferase family 1" evidence="1">
    <location>
        <begin position="198"/>
        <end position="355"/>
    </location>
</feature>
<comment type="caution">
    <text evidence="2">The sequence shown here is derived from an EMBL/GenBank/DDBJ whole genome shotgun (WGS) entry which is preliminary data.</text>
</comment>
<dbReference type="Proteomes" id="UP000294063">
    <property type="component" value="Unassembled WGS sequence"/>
</dbReference>
<dbReference type="Gene3D" id="3.40.50.2000">
    <property type="entry name" value="Glycogen Phosphorylase B"/>
    <property type="match status" value="2"/>
</dbReference>
<keyword evidence="2" id="KW-0808">Transferase</keyword>
<dbReference type="RefSeq" id="WP_130049140.1">
    <property type="nucleotide sequence ID" value="NZ_SEZK01000043.1"/>
</dbReference>
<protein>
    <submittedName>
        <fullName evidence="2">Glycosyltransferase</fullName>
    </submittedName>
</protein>
<sequence length="395" mass="46236">MKVVMVKYFFDTEANYQITEMAKAWPKEHELVIITSKYLDYVHKLYDESQELRDRVFEAKYGVTIVRLDCWFRLGSRVFFKGLKPTVESFSPDVLFMHGIGDFNDVLYLYGRNKYLTFRDCHMSWIASKNRFAKLYYKFYSIFFAPIINKFHKYELVYALGLEEKEYIKAIGINDDRIAMLPHGYNKNAYYSSIQLRKSFRESLGVADDELLVAYTGKFDYAKSPDVSLDIYESLGDEFIEENKLKFVFIGPANNTYFDEVFMDKLNRLEFKNRVTILPAVSADELVEVYNGADLCLWPRETTLSSIHAQVCGRPVIMENHVSNLERVVDRSFLFEKGSLDDAVHKLISCIEDVKHGHVVNVNKLHGREYNRQVEVMINSWQVIIDERKRNASKL</sequence>
<organism evidence="2 3">
    <name type="scientific">Aliivibrio finisterrensis</name>
    <dbReference type="NCBI Taxonomy" id="511998"/>
    <lineage>
        <taxon>Bacteria</taxon>
        <taxon>Pseudomonadati</taxon>
        <taxon>Pseudomonadota</taxon>
        <taxon>Gammaproteobacteria</taxon>
        <taxon>Vibrionales</taxon>
        <taxon>Vibrionaceae</taxon>
        <taxon>Aliivibrio</taxon>
    </lineage>
</organism>
<name>A0A4Q5KQC3_9GAMM</name>
<evidence type="ECO:0000313" key="2">
    <source>
        <dbReference type="EMBL" id="RYU48856.1"/>
    </source>
</evidence>
<accession>A0A4Q5KQC3</accession>